<keyword evidence="2" id="KW-1185">Reference proteome</keyword>
<feature type="non-terminal residue" evidence="1">
    <location>
        <position position="1"/>
    </location>
</feature>
<dbReference type="EMBL" id="CATQJA010002607">
    <property type="protein sequence ID" value="CAJ0572834.1"/>
    <property type="molecule type" value="Genomic_DNA"/>
</dbReference>
<gene>
    <name evidence="1" type="ORF">MSPICULIGERA_LOCUS11210</name>
</gene>
<proteinExistence type="predicted"/>
<sequence length="353" mass="39888">MALRSLNHYCKVFDIEGADRLQIVTPKFATYGNAQKRYFPVNVRFDGAQWDGMSARLRFEGSSAPEEIFKIVSEKDEKIRLSYPGNKPLLCIRLEVFEGTTRQFVISTQKIHFTGRLTAHVVDLPATIALMGESKAYLSLDNEVLESTKEAAFIRITAAGKGRRPKSLKNGQEVALGGRLDPDTLIVNVSKIGKNARYNIVEGDQVILDDLNGRCLTFNPRGVTFIDALALPKPKEGDQLFTIGVVQPVTWLIKRTVPEGEYPVIPPELEVSDNRIRLRGSYETAALYSSFAPDKKLRQEKRNNGCDYFDLPQRPREALRESCAIKIVMNGIPMLYRHLFNTKNRKFEQTAIY</sequence>
<name>A0AA36G4P7_9BILA</name>
<reference evidence="1" key="1">
    <citation type="submission" date="2023-06" db="EMBL/GenBank/DDBJ databases">
        <authorList>
            <person name="Delattre M."/>
        </authorList>
    </citation>
    <scope>NUCLEOTIDE SEQUENCE</scope>
    <source>
        <strain evidence="1">AF72</strain>
    </source>
</reference>
<dbReference type="Proteomes" id="UP001177023">
    <property type="component" value="Unassembled WGS sequence"/>
</dbReference>
<protein>
    <submittedName>
        <fullName evidence="1">Uncharacterized protein</fullName>
    </submittedName>
</protein>
<organism evidence="1 2">
    <name type="scientific">Mesorhabditis spiculigera</name>
    <dbReference type="NCBI Taxonomy" id="96644"/>
    <lineage>
        <taxon>Eukaryota</taxon>
        <taxon>Metazoa</taxon>
        <taxon>Ecdysozoa</taxon>
        <taxon>Nematoda</taxon>
        <taxon>Chromadorea</taxon>
        <taxon>Rhabditida</taxon>
        <taxon>Rhabditina</taxon>
        <taxon>Rhabditomorpha</taxon>
        <taxon>Rhabditoidea</taxon>
        <taxon>Rhabditidae</taxon>
        <taxon>Mesorhabditinae</taxon>
        <taxon>Mesorhabditis</taxon>
    </lineage>
</organism>
<dbReference type="AlphaFoldDB" id="A0AA36G4P7"/>
<accession>A0AA36G4P7</accession>
<evidence type="ECO:0000313" key="1">
    <source>
        <dbReference type="EMBL" id="CAJ0572834.1"/>
    </source>
</evidence>
<evidence type="ECO:0000313" key="2">
    <source>
        <dbReference type="Proteomes" id="UP001177023"/>
    </source>
</evidence>
<comment type="caution">
    <text evidence="1">The sequence shown here is derived from an EMBL/GenBank/DDBJ whole genome shotgun (WGS) entry which is preliminary data.</text>
</comment>